<evidence type="ECO:0000313" key="3">
    <source>
        <dbReference type="EMBL" id="QHQ53678.1"/>
    </source>
</evidence>
<gene>
    <name evidence="3" type="ORF">GWI30_22840</name>
</gene>
<dbReference type="InterPro" id="IPR021104">
    <property type="entry name" value="KfrA_DNA-bd_N"/>
</dbReference>
<dbReference type="AlphaFoldDB" id="A0AAE6SPP5"/>
<dbReference type="Proteomes" id="UP000463871">
    <property type="component" value="Plasmid pMC64A"/>
</dbReference>
<name>A0AAE6SPP5_AERME</name>
<feature type="coiled-coil region" evidence="1">
    <location>
        <begin position="96"/>
        <end position="233"/>
    </location>
</feature>
<keyword evidence="3" id="KW-0614">Plasmid</keyword>
<evidence type="ECO:0000259" key="2">
    <source>
        <dbReference type="Pfam" id="PF11740"/>
    </source>
</evidence>
<reference evidence="3 4" key="1">
    <citation type="submission" date="2020-01" db="EMBL/GenBank/DDBJ databases">
        <title>Complete genome of Aeromonas media MC64.</title>
        <authorList>
            <person name="Cao G."/>
            <person name="Fu J."/>
            <person name="Zhong C."/>
        </authorList>
    </citation>
    <scope>NUCLEOTIDE SEQUENCE [LARGE SCALE GENOMIC DNA]</scope>
    <source>
        <strain evidence="3 4">MC64</strain>
        <plasmid evidence="4">pmc64a</plasmid>
    </source>
</reference>
<geneLocation type="plasmid" evidence="4">
    <name>pmc64a</name>
</geneLocation>
<dbReference type="RefSeq" id="WP_161507969.1">
    <property type="nucleotide sequence ID" value="NZ_CAWPID010000002.1"/>
</dbReference>
<organism evidence="3 4">
    <name type="scientific">Aeromonas media</name>
    <dbReference type="NCBI Taxonomy" id="651"/>
    <lineage>
        <taxon>Bacteria</taxon>
        <taxon>Pseudomonadati</taxon>
        <taxon>Pseudomonadota</taxon>
        <taxon>Gammaproteobacteria</taxon>
        <taxon>Aeromonadales</taxon>
        <taxon>Aeromonadaceae</taxon>
        <taxon>Aeromonas</taxon>
    </lineage>
</organism>
<evidence type="ECO:0000313" key="4">
    <source>
        <dbReference type="Proteomes" id="UP000463871"/>
    </source>
</evidence>
<keyword evidence="1" id="KW-0175">Coiled coil</keyword>
<accession>A0AAE6SPP5</accession>
<feature type="domain" description="KfrA N-terminal DNA-binding" evidence="2">
    <location>
        <begin position="7"/>
        <end position="140"/>
    </location>
</feature>
<evidence type="ECO:0000256" key="1">
    <source>
        <dbReference type="SAM" id="Coils"/>
    </source>
</evidence>
<dbReference type="Pfam" id="PF11740">
    <property type="entry name" value="KfrA_N"/>
    <property type="match status" value="1"/>
</dbReference>
<dbReference type="EMBL" id="CP047963">
    <property type="protein sequence ID" value="QHQ53678.1"/>
    <property type="molecule type" value="Genomic_DNA"/>
</dbReference>
<proteinExistence type="predicted"/>
<protein>
    <recommendedName>
        <fullName evidence="2">KfrA N-terminal DNA-binding domain-containing protein</fullName>
    </recommendedName>
</protein>
<sequence>MRPANVTDKQVINAGHVLLEKGRAVTGFGLRQEIKSGNPARLMKVWQDHLNSKEGTQPAADKLALPLELSEELTAFTTTMTEQLSAMISDLHGRSVRLAERNAQEQTAQIREELSQLNAELTDAAHTLDEADAKQESTQTELEALKKQLIASQATEYSLSLELAQLQERCLAAEKTTHAAQEAQQLALSQYETDTKHAQAETERVRLELSGKIEQQGEELAQLRERLAAREQSANDAVLVHQQAMTRLEEQLAAQQAVAKERGEHVASLQLEVSNAQREHAALSKSAEEDKARMAGELTRALEALATAQTRTDEATTEAQKASVDAARIAGQLQAAEKQHAELLELMAGRLSAGDKPQA</sequence>